<keyword evidence="6" id="KW-0175">Coiled coil</keyword>
<dbReference type="Pfam" id="PF13807">
    <property type="entry name" value="GNVR"/>
    <property type="match status" value="1"/>
</dbReference>
<comment type="caution">
    <text evidence="10">The sequence shown here is derived from an EMBL/GenBank/DDBJ whole genome shotgun (WGS) entry which is preliminary data.</text>
</comment>
<dbReference type="Pfam" id="PF02706">
    <property type="entry name" value="Wzz"/>
    <property type="match status" value="1"/>
</dbReference>
<feature type="domain" description="Polysaccharide chain length determinant N-terminal" evidence="8">
    <location>
        <begin position="7"/>
        <end position="91"/>
    </location>
</feature>
<dbReference type="PANTHER" id="PTHR32309:SF13">
    <property type="entry name" value="FERRIC ENTEROBACTIN TRANSPORT PROTEIN FEPE"/>
    <property type="match status" value="1"/>
</dbReference>
<proteinExistence type="predicted"/>
<dbReference type="RefSeq" id="WP_160603864.1">
    <property type="nucleotide sequence ID" value="NZ_WTYX01000001.1"/>
</dbReference>
<feature type="transmembrane region" description="Helical" evidence="7">
    <location>
        <begin position="480"/>
        <end position="500"/>
    </location>
</feature>
<name>A0A844ZY46_9SPHN</name>
<comment type="subcellular location">
    <subcellularLocation>
        <location evidence="1">Cell membrane</location>
        <topology evidence="1">Multi-pass membrane protein</topology>
    </subcellularLocation>
</comment>
<evidence type="ECO:0000256" key="5">
    <source>
        <dbReference type="ARBA" id="ARBA00023136"/>
    </source>
</evidence>
<evidence type="ECO:0000256" key="3">
    <source>
        <dbReference type="ARBA" id="ARBA00022692"/>
    </source>
</evidence>
<organism evidence="10 11">
    <name type="scientific">Pontixanthobacter aquaemixtae</name>
    <dbReference type="NCBI Taxonomy" id="1958940"/>
    <lineage>
        <taxon>Bacteria</taxon>
        <taxon>Pseudomonadati</taxon>
        <taxon>Pseudomonadota</taxon>
        <taxon>Alphaproteobacteria</taxon>
        <taxon>Sphingomonadales</taxon>
        <taxon>Erythrobacteraceae</taxon>
        <taxon>Pontixanthobacter</taxon>
    </lineage>
</organism>
<keyword evidence="3 7" id="KW-0812">Transmembrane</keyword>
<dbReference type="GO" id="GO:0005886">
    <property type="term" value="C:plasma membrane"/>
    <property type="evidence" value="ECO:0007669"/>
    <property type="project" value="UniProtKB-SubCell"/>
</dbReference>
<dbReference type="InterPro" id="IPR014345">
    <property type="entry name" value="XrtA_polysacc_chain"/>
</dbReference>
<feature type="transmembrane region" description="Helical" evidence="7">
    <location>
        <begin position="416"/>
        <end position="436"/>
    </location>
</feature>
<dbReference type="OrthoDB" id="9795292at2"/>
<dbReference type="EMBL" id="WTYX01000001">
    <property type="protein sequence ID" value="MXO90399.1"/>
    <property type="molecule type" value="Genomic_DNA"/>
</dbReference>
<evidence type="ECO:0000259" key="8">
    <source>
        <dbReference type="Pfam" id="PF02706"/>
    </source>
</evidence>
<keyword evidence="2" id="KW-1003">Cell membrane</keyword>
<protein>
    <submittedName>
        <fullName evidence="10">Chain-length determining protein</fullName>
    </submittedName>
</protein>
<reference evidence="10 11" key="1">
    <citation type="submission" date="2019-12" db="EMBL/GenBank/DDBJ databases">
        <title>Genomic-based taxomic classification of the family Erythrobacteraceae.</title>
        <authorList>
            <person name="Xu L."/>
        </authorList>
    </citation>
    <scope>NUCLEOTIDE SEQUENCE [LARGE SCALE GENOMIC DNA]</scope>
    <source>
        <strain evidence="10 11">KCTC 52763</strain>
    </source>
</reference>
<sequence>MNEVFEDLRAALFSVWHRRWLALGVAWGVSVLGWLVVAMIPNSYESEARIYVQLDDVLDKIVDVKGAGERDIARVRQTLASKVNLEKVIRSTKLGDNVQTPRDMENAIESLTKKVTVKSEEDNLFEIKAEVGQSDLSDGENSVLAQSVVQKLIDIFREENIAGSRGDVAESIVFLDQQLEERKRELEEAEQRRLAFEAENPDLIGGTGTLSEKRQLLRSDLRDVEADLAAAQSALAQINGQLAGTPRTLVTAGAAGGARQALANAQSQLATMQASGKTGNHPDVIAINKQIALLRTQAANENPATVGTPNPAYSSLIAIKAERQANVQALAARQAGLQSELSGLLASQANNPAVAAEASRISRDYEVLKDKYDELLQDREEMKLRGQVENQSSSFKFEVIDPPSTPQTPSAPNRPLLLIGVLIAGIAAGVGSAFAVGQLRSTFATTGKLERALDLPVLGAISTTMTDTARALRTKRMKMFYAGSAGLAGLCVVLLAVEFLQRGMVA</sequence>
<dbReference type="GO" id="GO:0004713">
    <property type="term" value="F:protein tyrosine kinase activity"/>
    <property type="evidence" value="ECO:0007669"/>
    <property type="project" value="TreeGrafter"/>
</dbReference>
<dbReference type="Proteomes" id="UP000442714">
    <property type="component" value="Unassembled WGS sequence"/>
</dbReference>
<feature type="coiled-coil region" evidence="6">
    <location>
        <begin position="358"/>
        <end position="385"/>
    </location>
</feature>
<keyword evidence="5 7" id="KW-0472">Membrane</keyword>
<keyword evidence="11" id="KW-1185">Reference proteome</keyword>
<feature type="transmembrane region" description="Helical" evidence="7">
    <location>
        <begin position="20"/>
        <end position="40"/>
    </location>
</feature>
<evidence type="ECO:0000259" key="9">
    <source>
        <dbReference type="Pfam" id="PF13807"/>
    </source>
</evidence>
<evidence type="ECO:0000256" key="7">
    <source>
        <dbReference type="SAM" id="Phobius"/>
    </source>
</evidence>
<dbReference type="InterPro" id="IPR003856">
    <property type="entry name" value="LPS_length_determ_N"/>
</dbReference>
<dbReference type="InterPro" id="IPR032807">
    <property type="entry name" value="GNVR"/>
</dbReference>
<gene>
    <name evidence="10" type="ORF">GRI41_06170</name>
</gene>
<accession>A0A844ZY46</accession>
<dbReference type="InterPro" id="IPR050445">
    <property type="entry name" value="Bact_polysacc_biosynth/exp"/>
</dbReference>
<feature type="coiled-coil region" evidence="6">
    <location>
        <begin position="172"/>
        <end position="241"/>
    </location>
</feature>
<evidence type="ECO:0000256" key="1">
    <source>
        <dbReference type="ARBA" id="ARBA00004651"/>
    </source>
</evidence>
<evidence type="ECO:0000313" key="10">
    <source>
        <dbReference type="EMBL" id="MXO90399.1"/>
    </source>
</evidence>
<evidence type="ECO:0000256" key="4">
    <source>
        <dbReference type="ARBA" id="ARBA00022989"/>
    </source>
</evidence>
<dbReference type="NCBIfam" id="TIGR03007">
    <property type="entry name" value="pepcterm_ChnLen"/>
    <property type="match status" value="1"/>
</dbReference>
<feature type="domain" description="Tyrosine-protein kinase G-rich" evidence="9">
    <location>
        <begin position="360"/>
        <end position="434"/>
    </location>
</feature>
<evidence type="ECO:0000256" key="2">
    <source>
        <dbReference type="ARBA" id="ARBA00022475"/>
    </source>
</evidence>
<evidence type="ECO:0000256" key="6">
    <source>
        <dbReference type="SAM" id="Coils"/>
    </source>
</evidence>
<keyword evidence="4 7" id="KW-1133">Transmembrane helix</keyword>
<dbReference type="AlphaFoldDB" id="A0A844ZY46"/>
<evidence type="ECO:0000313" key="11">
    <source>
        <dbReference type="Proteomes" id="UP000442714"/>
    </source>
</evidence>
<dbReference type="PANTHER" id="PTHR32309">
    <property type="entry name" value="TYROSINE-PROTEIN KINASE"/>
    <property type="match status" value="1"/>
</dbReference>